<dbReference type="InterPro" id="IPR004360">
    <property type="entry name" value="Glyas_Fos-R_dOase_dom"/>
</dbReference>
<dbReference type="Pfam" id="PF00903">
    <property type="entry name" value="Glyoxalase"/>
    <property type="match status" value="1"/>
</dbReference>
<dbReference type="PROSITE" id="PS51819">
    <property type="entry name" value="VOC"/>
    <property type="match status" value="1"/>
</dbReference>
<dbReference type="Gene3D" id="3.30.720.110">
    <property type="match status" value="1"/>
</dbReference>
<protein>
    <submittedName>
        <fullName evidence="2">VOC family protein</fullName>
    </submittedName>
</protein>
<dbReference type="Proteomes" id="UP001061862">
    <property type="component" value="Chromosome"/>
</dbReference>
<evidence type="ECO:0000259" key="1">
    <source>
        <dbReference type="PROSITE" id="PS51819"/>
    </source>
</evidence>
<feature type="domain" description="VOC" evidence="1">
    <location>
        <begin position="3"/>
        <end position="123"/>
    </location>
</feature>
<dbReference type="Gene3D" id="3.30.720.120">
    <property type="match status" value="1"/>
</dbReference>
<gene>
    <name evidence="2" type="ORF">N8A98_07735</name>
</gene>
<dbReference type="EMBL" id="CP104965">
    <property type="protein sequence ID" value="UXN71066.1"/>
    <property type="molecule type" value="Genomic_DNA"/>
</dbReference>
<dbReference type="InterPro" id="IPR037523">
    <property type="entry name" value="VOC_core"/>
</dbReference>
<reference evidence="2 3" key="1">
    <citation type="submission" date="2022-09" db="EMBL/GenBank/DDBJ databases">
        <title>Interaction between co-microsymbionts with complementary sets of symbiotic genes in legume-rhizobium systems.</title>
        <authorList>
            <person name="Safronova V."/>
            <person name="Sazanova A."/>
            <person name="Afonin A."/>
            <person name="Chirak E."/>
        </authorList>
    </citation>
    <scope>NUCLEOTIDE SEQUENCE [LARGE SCALE GENOMIC DNA]</scope>
    <source>
        <strain evidence="2 3">A18/4-1</strain>
    </source>
</reference>
<dbReference type="InterPro" id="IPR029068">
    <property type="entry name" value="Glyas_Bleomycin-R_OHBP_Dase"/>
</dbReference>
<dbReference type="SUPFAM" id="SSF54593">
    <property type="entry name" value="Glyoxalase/Bleomycin resistance protein/Dihydroxybiphenyl dioxygenase"/>
    <property type="match status" value="1"/>
</dbReference>
<sequence>MKMLNAYPLLQVEDVAATAAFYQTHLGFAPVFDSDWYVHMRSTAKEHIELAVIAYDHQTIPEIGRMPTTGLILSFEVEDAGAEYERLHGAGVVIAQPLRDEVFGQRHFIAADPNGVLLDIITPIEPDADWLASQQH</sequence>
<evidence type="ECO:0000313" key="3">
    <source>
        <dbReference type="Proteomes" id="UP001061862"/>
    </source>
</evidence>
<name>A0ABY6CJ81_9HYPH</name>
<keyword evidence="3" id="KW-1185">Reference proteome</keyword>
<evidence type="ECO:0000313" key="2">
    <source>
        <dbReference type="EMBL" id="UXN71066.1"/>
    </source>
</evidence>
<proteinExistence type="predicted"/>
<accession>A0ABY6CJ81</accession>
<organism evidence="2 3">
    <name type="scientific">Devosia neptuniae</name>
    <dbReference type="NCBI Taxonomy" id="191302"/>
    <lineage>
        <taxon>Bacteria</taxon>
        <taxon>Pseudomonadati</taxon>
        <taxon>Pseudomonadota</taxon>
        <taxon>Alphaproteobacteria</taxon>
        <taxon>Hyphomicrobiales</taxon>
        <taxon>Devosiaceae</taxon>
        <taxon>Devosia</taxon>
    </lineage>
</organism>
<dbReference type="RefSeq" id="WP_262170428.1">
    <property type="nucleotide sequence ID" value="NZ_CP104965.1"/>
</dbReference>